<dbReference type="InterPro" id="IPR020630">
    <property type="entry name" value="THF_DH/CycHdrlase_cat_dom"/>
</dbReference>
<dbReference type="NCBIfam" id="NF010781">
    <property type="entry name" value="PRK14184.1"/>
    <property type="match status" value="1"/>
</dbReference>
<accession>L0R9E1</accession>
<dbReference type="InterPro" id="IPR000672">
    <property type="entry name" value="THF_DH/CycHdrlase"/>
</dbReference>
<dbReference type="CDD" id="cd01080">
    <property type="entry name" value="NAD_bind_m-THF_DH_Cyclohyd"/>
    <property type="match status" value="1"/>
</dbReference>
<comment type="caution">
    <text evidence="12">Lacks conserved residue(s) required for the propagation of feature annotation.</text>
</comment>
<feature type="binding site" evidence="12">
    <location>
        <begin position="164"/>
        <end position="166"/>
    </location>
    <ligand>
        <name>NADP(+)</name>
        <dbReference type="ChEBI" id="CHEBI:58349"/>
    </ligand>
</feature>
<dbReference type="GO" id="GO:0035999">
    <property type="term" value="P:tetrahydrofolate interconversion"/>
    <property type="evidence" value="ECO:0007669"/>
    <property type="project" value="UniProtKB-UniRule"/>
</dbReference>
<dbReference type="NCBIfam" id="NF010783">
    <property type="entry name" value="PRK14186.1"/>
    <property type="match status" value="1"/>
</dbReference>
<dbReference type="GO" id="GO:0004488">
    <property type="term" value="F:methylenetetrahydrofolate dehydrogenase (NADP+) activity"/>
    <property type="evidence" value="ECO:0007669"/>
    <property type="project" value="UniProtKB-UniRule"/>
</dbReference>
<keyword evidence="16" id="KW-1185">Reference proteome</keyword>
<comment type="pathway">
    <text evidence="1 12">One-carbon metabolism; tetrahydrofolate interconversion.</text>
</comment>
<dbReference type="Pfam" id="PF00763">
    <property type="entry name" value="THF_DHG_CYH"/>
    <property type="match status" value="1"/>
</dbReference>
<keyword evidence="11 12" id="KW-0511">Multifunctional enzyme</keyword>
<dbReference type="SUPFAM" id="SSF53223">
    <property type="entry name" value="Aminoacid dehydrogenase-like, N-terminal domain"/>
    <property type="match status" value="1"/>
</dbReference>
<dbReference type="SUPFAM" id="SSF51735">
    <property type="entry name" value="NAD(P)-binding Rossmann-fold domains"/>
    <property type="match status" value="1"/>
</dbReference>
<evidence type="ECO:0000259" key="14">
    <source>
        <dbReference type="Pfam" id="PF02882"/>
    </source>
</evidence>
<evidence type="ECO:0000259" key="13">
    <source>
        <dbReference type="Pfam" id="PF00763"/>
    </source>
</evidence>
<dbReference type="KEGG" id="dhy:DESAM_21092"/>
<dbReference type="EC" id="1.5.1.5" evidence="12"/>
<keyword evidence="6 12" id="KW-0378">Hydrolase</keyword>
<dbReference type="HOGENOM" id="CLU_034045_2_1_7"/>
<dbReference type="GO" id="GO:0005829">
    <property type="term" value="C:cytosol"/>
    <property type="evidence" value="ECO:0007669"/>
    <property type="project" value="TreeGrafter"/>
</dbReference>
<dbReference type="FunFam" id="3.40.50.10860:FF:000005">
    <property type="entry name" value="C-1-tetrahydrofolate synthase, cytoplasmic, putative"/>
    <property type="match status" value="1"/>
</dbReference>
<dbReference type="FunFam" id="3.40.50.720:FF:000094">
    <property type="entry name" value="Bifunctional protein FolD"/>
    <property type="match status" value="1"/>
</dbReference>
<dbReference type="Pfam" id="PF02882">
    <property type="entry name" value="THF_DHG_CYH_C"/>
    <property type="match status" value="1"/>
</dbReference>
<evidence type="ECO:0000256" key="6">
    <source>
        <dbReference type="ARBA" id="ARBA00022801"/>
    </source>
</evidence>
<feature type="binding site" evidence="12">
    <location>
        <position position="234"/>
    </location>
    <ligand>
        <name>NADP(+)</name>
        <dbReference type="ChEBI" id="CHEBI:58349"/>
    </ligand>
</feature>
<dbReference type="EC" id="3.5.4.9" evidence="12"/>
<dbReference type="NCBIfam" id="NF008058">
    <property type="entry name" value="PRK10792.1"/>
    <property type="match status" value="1"/>
</dbReference>
<dbReference type="PATRIC" id="fig|1121451.3.peg.1347"/>
<dbReference type="GO" id="GO:0000105">
    <property type="term" value="P:L-histidine biosynthetic process"/>
    <property type="evidence" value="ECO:0007669"/>
    <property type="project" value="UniProtKB-KW"/>
</dbReference>
<evidence type="ECO:0000256" key="7">
    <source>
        <dbReference type="ARBA" id="ARBA00022857"/>
    </source>
</evidence>
<proteinExistence type="inferred from homology"/>
<dbReference type="OrthoDB" id="9803580at2"/>
<evidence type="ECO:0000256" key="5">
    <source>
        <dbReference type="ARBA" id="ARBA00022755"/>
    </source>
</evidence>
<dbReference type="InterPro" id="IPR046346">
    <property type="entry name" value="Aminoacid_DH-like_N_sf"/>
</dbReference>
<dbReference type="eggNOG" id="COG0190">
    <property type="taxonomic scope" value="Bacteria"/>
</dbReference>
<dbReference type="RefSeq" id="WP_015335977.1">
    <property type="nucleotide sequence ID" value="NC_020055.1"/>
</dbReference>
<dbReference type="Gene3D" id="3.40.50.10860">
    <property type="entry name" value="Leucine Dehydrogenase, chain A, domain 1"/>
    <property type="match status" value="1"/>
</dbReference>
<dbReference type="EMBL" id="FO203522">
    <property type="protein sequence ID" value="CCO23373.1"/>
    <property type="molecule type" value="Genomic_DNA"/>
</dbReference>
<keyword evidence="8 12" id="KW-0560">Oxidoreductase</keyword>
<evidence type="ECO:0000256" key="10">
    <source>
        <dbReference type="ARBA" id="ARBA00023167"/>
    </source>
</evidence>
<evidence type="ECO:0000256" key="4">
    <source>
        <dbReference type="ARBA" id="ARBA00022605"/>
    </source>
</evidence>
<dbReference type="AlphaFoldDB" id="L0R9E1"/>
<feature type="domain" description="Tetrahydrofolate dehydrogenase/cyclohydrolase NAD(P)-binding" evidence="14">
    <location>
        <begin position="138"/>
        <end position="283"/>
    </location>
</feature>
<keyword evidence="4 12" id="KW-0028">Amino-acid biosynthesis</keyword>
<evidence type="ECO:0000313" key="16">
    <source>
        <dbReference type="Proteomes" id="UP000010808"/>
    </source>
</evidence>
<evidence type="ECO:0000256" key="11">
    <source>
        <dbReference type="ARBA" id="ARBA00023268"/>
    </source>
</evidence>
<sequence length="286" mass="30556">MQILNGKETALTIREELKVEIDALKLKHGRAPGLAVILVGEDPASQVYVRNKEIACEKAGIVSSAHRIDAGVAQQDLEDLILKLNADDSVDGILLQLPLPKGLDSQRCLELIDPEKDVDGFHPMNVGKLMLGLPGFRSCTPAGIMTLLERYNLPTTGKKAVVVGRSNIVGKPLAMMLMQYGDFANATVTVCHSRTDNLAEEVKGADFVFAAIGLPKFITRDMVKEGAVVIDVGINRTDEGLVGDCDYAALESVASAMTPVPGGVGPMTIAQLLINTVQAFKEHVGD</sequence>
<keyword evidence="9 12" id="KW-0368">Histidine biosynthesis</keyword>
<comment type="catalytic activity">
    <reaction evidence="12">
        <text>(6R)-5,10-methylene-5,6,7,8-tetrahydrofolate + NADP(+) = (6R)-5,10-methenyltetrahydrofolate + NADPH</text>
        <dbReference type="Rhea" id="RHEA:22812"/>
        <dbReference type="ChEBI" id="CHEBI:15636"/>
        <dbReference type="ChEBI" id="CHEBI:57455"/>
        <dbReference type="ChEBI" id="CHEBI:57783"/>
        <dbReference type="ChEBI" id="CHEBI:58349"/>
        <dbReference type="EC" id="1.5.1.5"/>
    </reaction>
</comment>
<dbReference type="STRING" id="1121451.DESAM_21092"/>
<keyword evidence="10 12" id="KW-0486">Methionine biosynthesis</keyword>
<evidence type="ECO:0000256" key="1">
    <source>
        <dbReference type="ARBA" id="ARBA00004777"/>
    </source>
</evidence>
<organism evidence="15 16">
    <name type="scientific">Maridesulfovibrio hydrothermalis AM13 = DSM 14728</name>
    <dbReference type="NCBI Taxonomy" id="1121451"/>
    <lineage>
        <taxon>Bacteria</taxon>
        <taxon>Pseudomonadati</taxon>
        <taxon>Thermodesulfobacteriota</taxon>
        <taxon>Desulfovibrionia</taxon>
        <taxon>Desulfovibrionales</taxon>
        <taxon>Desulfovibrionaceae</taxon>
        <taxon>Maridesulfovibrio</taxon>
    </lineage>
</organism>
<dbReference type="Proteomes" id="UP000010808">
    <property type="component" value="Chromosome"/>
</dbReference>
<dbReference type="InterPro" id="IPR036291">
    <property type="entry name" value="NAD(P)-bd_dom_sf"/>
</dbReference>
<keyword evidence="3 12" id="KW-0554">One-carbon metabolism</keyword>
<dbReference type="PANTHER" id="PTHR48099">
    <property type="entry name" value="C-1-TETRAHYDROFOLATE SYNTHASE, CYTOPLASMIC-RELATED"/>
    <property type="match status" value="1"/>
</dbReference>
<comment type="subunit">
    <text evidence="2 12">Homodimer.</text>
</comment>
<comment type="catalytic activity">
    <reaction evidence="12">
        <text>(6R)-5,10-methenyltetrahydrofolate + H2O = (6R)-10-formyltetrahydrofolate + H(+)</text>
        <dbReference type="Rhea" id="RHEA:23700"/>
        <dbReference type="ChEBI" id="CHEBI:15377"/>
        <dbReference type="ChEBI" id="CHEBI:15378"/>
        <dbReference type="ChEBI" id="CHEBI:57455"/>
        <dbReference type="ChEBI" id="CHEBI:195366"/>
        <dbReference type="EC" id="3.5.4.9"/>
    </reaction>
</comment>
<dbReference type="GO" id="GO:0009086">
    <property type="term" value="P:methionine biosynthetic process"/>
    <property type="evidence" value="ECO:0007669"/>
    <property type="project" value="UniProtKB-KW"/>
</dbReference>
<evidence type="ECO:0000256" key="2">
    <source>
        <dbReference type="ARBA" id="ARBA00011738"/>
    </source>
</evidence>
<dbReference type="GO" id="GO:0006164">
    <property type="term" value="P:purine nucleotide biosynthetic process"/>
    <property type="evidence" value="ECO:0007669"/>
    <property type="project" value="UniProtKB-KW"/>
</dbReference>
<evidence type="ECO:0000256" key="3">
    <source>
        <dbReference type="ARBA" id="ARBA00022563"/>
    </source>
</evidence>
<protein>
    <recommendedName>
        <fullName evidence="12">Bifunctional protein FolD</fullName>
    </recommendedName>
    <domain>
        <recommendedName>
            <fullName evidence="12">Methylenetetrahydrofolate dehydrogenase</fullName>
            <ecNumber evidence="12">1.5.1.5</ecNumber>
        </recommendedName>
    </domain>
    <domain>
        <recommendedName>
            <fullName evidence="12">Methenyltetrahydrofolate cyclohydrolase</fullName>
            <ecNumber evidence="12">3.5.4.9</ecNumber>
        </recommendedName>
    </domain>
</protein>
<keyword evidence="7 12" id="KW-0521">NADP</keyword>
<evidence type="ECO:0000256" key="8">
    <source>
        <dbReference type="ARBA" id="ARBA00023002"/>
    </source>
</evidence>
<dbReference type="HAMAP" id="MF_01576">
    <property type="entry name" value="THF_DHG_CYH"/>
    <property type="match status" value="1"/>
</dbReference>
<dbReference type="UniPathway" id="UPA00193"/>
<gene>
    <name evidence="12 15" type="primary">folD</name>
    <name evidence="15" type="ORF">DESAM_21092</name>
</gene>
<dbReference type="GO" id="GO:0004477">
    <property type="term" value="F:methenyltetrahydrofolate cyclohydrolase activity"/>
    <property type="evidence" value="ECO:0007669"/>
    <property type="project" value="UniProtKB-UniRule"/>
</dbReference>
<dbReference type="PROSITE" id="PS00767">
    <property type="entry name" value="THF_DHG_CYH_2"/>
    <property type="match status" value="1"/>
</dbReference>
<comment type="function">
    <text evidence="12">Catalyzes the oxidation of 5,10-methylenetetrahydrofolate to 5,10-methenyltetrahydrofolate and then the hydrolysis of 5,10-methenyltetrahydrofolate to 10-formyltetrahydrofolate.</text>
</comment>
<dbReference type="Gene3D" id="3.40.50.720">
    <property type="entry name" value="NAD(P)-binding Rossmann-like Domain"/>
    <property type="match status" value="1"/>
</dbReference>
<dbReference type="InterPro" id="IPR020867">
    <property type="entry name" value="THF_DH/CycHdrlase_CS"/>
</dbReference>
<reference evidence="15 16" key="1">
    <citation type="submission" date="2012-10" db="EMBL/GenBank/DDBJ databases">
        <authorList>
            <person name="Genoscope - CEA"/>
        </authorList>
    </citation>
    <scope>NUCLEOTIDE SEQUENCE [LARGE SCALE GENOMIC DNA]</scope>
    <source>
        <strain evidence="16">AM13 / DSM 14728</strain>
    </source>
</reference>
<comment type="similarity">
    <text evidence="12">Belongs to the tetrahydrofolate dehydrogenase/cyclohydrolase family.</text>
</comment>
<dbReference type="InterPro" id="IPR020631">
    <property type="entry name" value="THF_DH/CycHdrlase_NAD-bd_dom"/>
</dbReference>
<keyword evidence="5 12" id="KW-0658">Purine biosynthesis</keyword>
<evidence type="ECO:0000256" key="12">
    <source>
        <dbReference type="HAMAP-Rule" id="MF_01576"/>
    </source>
</evidence>
<evidence type="ECO:0000256" key="9">
    <source>
        <dbReference type="ARBA" id="ARBA00023102"/>
    </source>
</evidence>
<evidence type="ECO:0000313" key="15">
    <source>
        <dbReference type="EMBL" id="CCO23373.1"/>
    </source>
</evidence>
<dbReference type="PANTHER" id="PTHR48099:SF5">
    <property type="entry name" value="C-1-TETRAHYDROFOLATE SYNTHASE, CYTOPLASMIC"/>
    <property type="match status" value="1"/>
</dbReference>
<dbReference type="PRINTS" id="PR00085">
    <property type="entry name" value="THFDHDRGNASE"/>
</dbReference>
<name>L0R9E1_9BACT</name>
<feature type="domain" description="Tetrahydrofolate dehydrogenase/cyclohydrolase catalytic" evidence="13">
    <location>
        <begin position="4"/>
        <end position="119"/>
    </location>
</feature>